<sequence length="114" mass="13146">MVLSKSDIIRQSQFKRLTVICTPYDKKCISCAKRRSFTSTQMFIELSRLLNLPINIMIPMVNGSNNYDWESTNTILTTQQTYPERGTLMWTSMALPTNHQHQNGQGTPSISCRW</sequence>
<evidence type="ECO:0000313" key="1">
    <source>
        <dbReference type="EMBL" id="KAH3714895.1"/>
    </source>
</evidence>
<accession>A0A9D4C0G0</accession>
<evidence type="ECO:0000313" key="2">
    <source>
        <dbReference type="Proteomes" id="UP000828390"/>
    </source>
</evidence>
<dbReference type="Proteomes" id="UP000828390">
    <property type="component" value="Unassembled WGS sequence"/>
</dbReference>
<reference evidence="1" key="1">
    <citation type="journal article" date="2019" name="bioRxiv">
        <title>The Genome of the Zebra Mussel, Dreissena polymorpha: A Resource for Invasive Species Research.</title>
        <authorList>
            <person name="McCartney M.A."/>
            <person name="Auch B."/>
            <person name="Kono T."/>
            <person name="Mallez S."/>
            <person name="Zhang Y."/>
            <person name="Obille A."/>
            <person name="Becker A."/>
            <person name="Abrahante J.E."/>
            <person name="Garbe J."/>
            <person name="Badalamenti J.P."/>
            <person name="Herman A."/>
            <person name="Mangelson H."/>
            <person name="Liachko I."/>
            <person name="Sullivan S."/>
            <person name="Sone E.D."/>
            <person name="Koren S."/>
            <person name="Silverstein K.A.T."/>
            <person name="Beckman K.B."/>
            <person name="Gohl D.M."/>
        </authorList>
    </citation>
    <scope>NUCLEOTIDE SEQUENCE</scope>
    <source>
        <strain evidence="1">Duluth1</strain>
        <tissue evidence="1">Whole animal</tissue>
    </source>
</reference>
<reference evidence="1" key="2">
    <citation type="submission" date="2020-11" db="EMBL/GenBank/DDBJ databases">
        <authorList>
            <person name="McCartney M.A."/>
            <person name="Auch B."/>
            <person name="Kono T."/>
            <person name="Mallez S."/>
            <person name="Becker A."/>
            <person name="Gohl D.M."/>
            <person name="Silverstein K.A.T."/>
            <person name="Koren S."/>
            <person name="Bechman K.B."/>
            <person name="Herman A."/>
            <person name="Abrahante J.E."/>
            <person name="Garbe J."/>
        </authorList>
    </citation>
    <scope>NUCLEOTIDE SEQUENCE</scope>
    <source>
        <strain evidence="1">Duluth1</strain>
        <tissue evidence="1">Whole animal</tissue>
    </source>
</reference>
<protein>
    <submittedName>
        <fullName evidence="1">Uncharacterized protein</fullName>
    </submittedName>
</protein>
<keyword evidence="2" id="KW-1185">Reference proteome</keyword>
<organism evidence="1 2">
    <name type="scientific">Dreissena polymorpha</name>
    <name type="common">Zebra mussel</name>
    <name type="synonym">Mytilus polymorpha</name>
    <dbReference type="NCBI Taxonomy" id="45954"/>
    <lineage>
        <taxon>Eukaryota</taxon>
        <taxon>Metazoa</taxon>
        <taxon>Spiralia</taxon>
        <taxon>Lophotrochozoa</taxon>
        <taxon>Mollusca</taxon>
        <taxon>Bivalvia</taxon>
        <taxon>Autobranchia</taxon>
        <taxon>Heteroconchia</taxon>
        <taxon>Euheterodonta</taxon>
        <taxon>Imparidentia</taxon>
        <taxon>Neoheterodontei</taxon>
        <taxon>Myida</taxon>
        <taxon>Dreissenoidea</taxon>
        <taxon>Dreissenidae</taxon>
        <taxon>Dreissena</taxon>
    </lineage>
</organism>
<dbReference type="EMBL" id="JAIWYP010000013">
    <property type="protein sequence ID" value="KAH3714895.1"/>
    <property type="molecule type" value="Genomic_DNA"/>
</dbReference>
<dbReference type="AlphaFoldDB" id="A0A9D4C0G0"/>
<comment type="caution">
    <text evidence="1">The sequence shown here is derived from an EMBL/GenBank/DDBJ whole genome shotgun (WGS) entry which is preliminary data.</text>
</comment>
<name>A0A9D4C0G0_DREPO</name>
<gene>
    <name evidence="1" type="ORF">DPMN_057597</name>
</gene>
<proteinExistence type="predicted"/>